<dbReference type="PANTHER" id="PTHR46967:SF1">
    <property type="entry name" value="KERATIN-ASSOCIATED PROTEIN 16-1-LIKE"/>
    <property type="match status" value="1"/>
</dbReference>
<organism evidence="5 6">
    <name type="scientific">Durusdinium trenchii</name>
    <dbReference type="NCBI Taxonomy" id="1381693"/>
    <lineage>
        <taxon>Eukaryota</taxon>
        <taxon>Sar</taxon>
        <taxon>Alveolata</taxon>
        <taxon>Dinophyceae</taxon>
        <taxon>Suessiales</taxon>
        <taxon>Symbiodiniaceae</taxon>
        <taxon>Durusdinium</taxon>
    </lineage>
</organism>
<dbReference type="InterPro" id="IPR011641">
    <property type="entry name" value="Tyr-kin_ephrin_A/B_rcpt-like"/>
</dbReference>
<evidence type="ECO:0000313" key="6">
    <source>
        <dbReference type="Proteomes" id="UP001642484"/>
    </source>
</evidence>
<dbReference type="Gene3D" id="2.10.50.10">
    <property type="entry name" value="Tumor Necrosis Factor Receptor, subunit A, domain 2"/>
    <property type="match status" value="5"/>
</dbReference>
<evidence type="ECO:0000259" key="3">
    <source>
        <dbReference type="Pfam" id="PF01370"/>
    </source>
</evidence>
<dbReference type="Gene3D" id="3.40.50.720">
    <property type="entry name" value="NAD(P)-binding Rossmann-like Domain"/>
    <property type="match status" value="1"/>
</dbReference>
<comment type="caution">
    <text evidence="5">The sequence shown here is derived from an EMBL/GenBank/DDBJ whole genome shotgun (WGS) entry which is preliminary data.</text>
</comment>
<dbReference type="InterPro" id="IPR009030">
    <property type="entry name" value="Growth_fac_rcpt_cys_sf"/>
</dbReference>
<dbReference type="InterPro" id="IPR036280">
    <property type="entry name" value="Multihaem_cyt_sf"/>
</dbReference>
<dbReference type="PANTHER" id="PTHR46967">
    <property type="entry name" value="INSULIN-LIKE GROWTH FACTOR BINDING PROTEIN,N-TERMINAL"/>
    <property type="match status" value="1"/>
</dbReference>
<evidence type="ECO:0000256" key="1">
    <source>
        <dbReference type="SAM" id="MobiDB-lite"/>
    </source>
</evidence>
<name>A0ABP0IIC1_9DINO</name>
<dbReference type="SMART" id="SM01411">
    <property type="entry name" value="Ephrin_rec_like"/>
    <property type="match status" value="5"/>
</dbReference>
<feature type="chain" id="PRO_5046967378" evidence="2">
    <location>
        <begin position="17"/>
        <end position="927"/>
    </location>
</feature>
<proteinExistence type="predicted"/>
<evidence type="ECO:0000313" key="5">
    <source>
        <dbReference type="EMBL" id="CAK9002346.1"/>
    </source>
</evidence>
<dbReference type="Pfam" id="PF01370">
    <property type="entry name" value="Epimerase"/>
    <property type="match status" value="1"/>
</dbReference>
<accession>A0ABP0IIC1</accession>
<dbReference type="SUPFAM" id="SSF57184">
    <property type="entry name" value="Growth factor receptor domain"/>
    <property type="match status" value="1"/>
</dbReference>
<keyword evidence="2" id="KW-0732">Signal</keyword>
<feature type="domain" description="Tyrosine-protein kinase ephrin type A/B receptor-like" evidence="4">
    <location>
        <begin position="321"/>
        <end position="369"/>
    </location>
</feature>
<feature type="domain" description="Tyrosine-protein kinase ephrin type A/B receptor-like" evidence="4">
    <location>
        <begin position="85"/>
        <end position="135"/>
    </location>
</feature>
<feature type="signal peptide" evidence="2">
    <location>
        <begin position="1"/>
        <end position="16"/>
    </location>
</feature>
<dbReference type="Proteomes" id="UP001642484">
    <property type="component" value="Unassembled WGS sequence"/>
</dbReference>
<dbReference type="Pfam" id="PF07699">
    <property type="entry name" value="Ephrin_rec_like"/>
    <property type="match status" value="3"/>
</dbReference>
<feature type="domain" description="NAD-dependent epimerase/dehydratase" evidence="3">
    <location>
        <begin position="458"/>
        <end position="681"/>
    </location>
</feature>
<reference evidence="5 6" key="1">
    <citation type="submission" date="2024-02" db="EMBL/GenBank/DDBJ databases">
        <authorList>
            <person name="Chen Y."/>
            <person name="Shah S."/>
            <person name="Dougan E. K."/>
            <person name="Thang M."/>
            <person name="Chan C."/>
        </authorList>
    </citation>
    <scope>NUCLEOTIDE SEQUENCE [LARGE SCALE GENOMIC DNA]</scope>
</reference>
<dbReference type="SUPFAM" id="SSF48695">
    <property type="entry name" value="Multiheme cytochromes"/>
    <property type="match status" value="1"/>
</dbReference>
<gene>
    <name evidence="5" type="ORF">CCMP2556_LOCUS6810</name>
</gene>
<dbReference type="CDD" id="cd05265">
    <property type="entry name" value="SDR_a1"/>
    <property type="match status" value="1"/>
</dbReference>
<dbReference type="EMBL" id="CAXAMN010003002">
    <property type="protein sequence ID" value="CAK9002346.1"/>
    <property type="molecule type" value="Genomic_DNA"/>
</dbReference>
<sequence length="927" mass="97774">MTLTCILAAWLMQVFADGASDTSSRTHLNCCASCTDFCSPASGNCYEKKGKDYYLECSTRSGDEACPSGYGKPVKGSPCMICPEGTWSSEGMELCQRCSAGSWSDQRGRSSKENCIQCPVGTWSSQEGAISPEACQKCPAGHWSNRTGLGAIGDCQVCPAGTWSSDAGATSAKTCVKCGKGKWSPQTAAVSEEACVSCHPGRYNAQEGASSHLSCLPCRAGTYSSASAATGPEACVACAVGSFSPGFGAVSNKTCSRCPPGTWSDTMAANSQSSCRACPTGTYSHAKGATSAETCWACPKGTYQPIRAAGEEALCIPCAVGNYSDQLGQASCRFCPKGFYGDGFGLTACHSCPEGSSTAQVGAIRAELCQPSSNDTGHAQLRLAPALASRLAAPLPAAPARAPASSRGALGGVAPAGSALAAATAALGAATLAAKARFSRKTRVRARVAVGAAGCKRILVMGGTRFIGCYLVAKLRALGHQVVVCNRGKTNGGLPERLPGISDAEYQQMLEGVTVLRADRKQPEELKRAISAAGKFDVVFDNNVRKLEEIQPVVRGVKAKGGCQQFIMMSSAGVYGPTDVLPLSEATPGDPKSRHKDKLACEKFLQSEGLNWTSIRPVYIYGPLNYNPVERYFFDRVTRGRPVCVPYGGKYITQLGHCEDLADFMVKCVGNGAVNGQVYNVSSQEYVTFDGMAKVCAEAAGITDPKIVHYDPKSIEVPEGYPKAFPFRGMHFFASIEKAKRHIPSWKPKYNMLNGLRSSYEQDYLARGFHKKDPDFRTDDLILQKMGVSVGSSKSSASGAVRHNSGFSYSYNRDAFADLEFGNDVGYLPDGTPMHSAGNAMNHPETIGPDPHSPGAPLPRANFVNDVGYLPDGTPLNKAGNAINHPENIPPDPHAPGSALPESAYAAEVGYFVDGTPIDNAGNNAVR</sequence>
<keyword evidence="6" id="KW-1185">Reference proteome</keyword>
<feature type="domain" description="Tyrosine-protein kinase ephrin type A/B receptor-like" evidence="4">
    <location>
        <begin position="229"/>
        <end position="275"/>
    </location>
</feature>
<dbReference type="SUPFAM" id="SSF51735">
    <property type="entry name" value="NAD(P)-binding Rossmann-fold domains"/>
    <property type="match status" value="1"/>
</dbReference>
<protein>
    <submittedName>
        <fullName evidence="5">Uncharacterized protein</fullName>
    </submittedName>
</protein>
<dbReference type="InterPro" id="IPR036291">
    <property type="entry name" value="NAD(P)-bd_dom_sf"/>
</dbReference>
<feature type="region of interest" description="Disordered" evidence="1">
    <location>
        <begin position="877"/>
        <end position="900"/>
    </location>
</feature>
<dbReference type="InterPro" id="IPR001509">
    <property type="entry name" value="Epimerase_deHydtase"/>
</dbReference>
<evidence type="ECO:0000256" key="2">
    <source>
        <dbReference type="SAM" id="SignalP"/>
    </source>
</evidence>
<evidence type="ECO:0000259" key="4">
    <source>
        <dbReference type="Pfam" id="PF07699"/>
    </source>
</evidence>